<dbReference type="Proteomes" id="UP000035514">
    <property type="component" value="Unassembled WGS sequence"/>
</dbReference>
<evidence type="ECO:0000313" key="1">
    <source>
        <dbReference type="EMBL" id="KLD97630.1"/>
    </source>
</evidence>
<comment type="caution">
    <text evidence="1">The sequence shown here is derived from an EMBL/GenBank/DDBJ whole genome shotgun (WGS) entry which is preliminary data.</text>
</comment>
<dbReference type="AlphaFoldDB" id="A0A0G9JU00"/>
<organism evidence="1 2">
    <name type="scientific">Aliarcobacter butzleri L348</name>
    <dbReference type="NCBI Taxonomy" id="1447256"/>
    <lineage>
        <taxon>Bacteria</taxon>
        <taxon>Pseudomonadati</taxon>
        <taxon>Campylobacterota</taxon>
        <taxon>Epsilonproteobacteria</taxon>
        <taxon>Campylobacterales</taxon>
        <taxon>Arcobacteraceae</taxon>
        <taxon>Aliarcobacter</taxon>
    </lineage>
</organism>
<accession>A0A0G9JU00</accession>
<evidence type="ECO:0000313" key="2">
    <source>
        <dbReference type="Proteomes" id="UP000035514"/>
    </source>
</evidence>
<name>A0A0G9JU00_9BACT</name>
<dbReference type="EMBL" id="JAIQ01000144">
    <property type="protein sequence ID" value="KLD97630.1"/>
    <property type="molecule type" value="Genomic_DNA"/>
</dbReference>
<reference evidence="1 2" key="1">
    <citation type="submission" date="2014-01" db="EMBL/GenBank/DDBJ databases">
        <title>Development of a Comparative Genomic Fingerprinting Assay for High Resolution Genotyping of Arcobacter butzleri.</title>
        <authorList>
            <person name="Webb A.L."/>
            <person name="Inglis G.D."/>
            <person name="Kruczkiewicz P."/>
            <person name="Selinger L.B."/>
            <person name="Taboada E.N."/>
        </authorList>
    </citation>
    <scope>NUCLEOTIDE SEQUENCE [LARGE SCALE GENOMIC DNA]</scope>
    <source>
        <strain evidence="1 2">L348</strain>
    </source>
</reference>
<dbReference type="RefSeq" id="WP_046997191.1">
    <property type="nucleotide sequence ID" value="NZ_JAIQ01000144.1"/>
</dbReference>
<proteinExistence type="predicted"/>
<dbReference type="PATRIC" id="fig|1447256.3.peg.2030"/>
<protein>
    <submittedName>
        <fullName evidence="1">Uncharacterized protein</fullName>
    </submittedName>
</protein>
<sequence length="143" mass="16908">MLLPTKVLFELNVYRKSEKSYLKEYQGSSYFQNGFSIQYFGGEWEYNEIIGFLKFYISGNTQIRVEYKETNKKSKFKTRNKQFILNTDSFCTRQTSGNLTSQEIGNLIKDCIDDCGKRLKNRYIDTKFIDTTINSTDWKSIIF</sequence>
<gene>
    <name evidence="1" type="ORF">AA20_10400</name>
</gene>